<organism evidence="2 3">
    <name type="scientific">Actinophytocola xinjiangensis</name>
    <dbReference type="NCBI Taxonomy" id="485602"/>
    <lineage>
        <taxon>Bacteria</taxon>
        <taxon>Bacillati</taxon>
        <taxon>Actinomycetota</taxon>
        <taxon>Actinomycetes</taxon>
        <taxon>Pseudonocardiales</taxon>
        <taxon>Pseudonocardiaceae</taxon>
    </lineage>
</organism>
<dbReference type="CDD" id="cd00093">
    <property type="entry name" value="HTH_XRE"/>
    <property type="match status" value="1"/>
</dbReference>
<keyword evidence="3" id="KW-1185">Reference proteome</keyword>
<sequence>MRKRPQARDRIIGARLRAIRTERVGLSQEQAADLAQWPPARLSRTERGLRAVTNEEVATLLTAWKLPLADRERLLQEMRVGASSGWWDRPLPGVPQEVGALASYESEAHELVSVSLTVIPGLLQTYETAVGVFRADGGPSEDFETGWMARLRRQQILGKVTYMAYISETALRTPYGGSRDAVRNQLGHLLAAQDRGITVRVIPAHQTRVTTFHPFILMRFPHADPVVHVEVTGGAFYVSDDAVVPFASIVTRLGRLALSQRETRTIILRLMEGL</sequence>
<dbReference type="Pfam" id="PF13560">
    <property type="entry name" value="HTH_31"/>
    <property type="match status" value="1"/>
</dbReference>
<dbReference type="AlphaFoldDB" id="A0A7Z0WLJ6"/>
<dbReference type="SUPFAM" id="SSF47413">
    <property type="entry name" value="lambda repressor-like DNA-binding domains"/>
    <property type="match status" value="1"/>
</dbReference>
<name>A0A7Z0WLJ6_9PSEU</name>
<dbReference type="EMBL" id="MSIF01000007">
    <property type="protein sequence ID" value="OLF10243.1"/>
    <property type="molecule type" value="Genomic_DNA"/>
</dbReference>
<reference evidence="2 3" key="1">
    <citation type="submission" date="2016-12" db="EMBL/GenBank/DDBJ databases">
        <title>The draft genome sequence of Actinophytocola xinjiangensis.</title>
        <authorList>
            <person name="Wang W."/>
            <person name="Yuan L."/>
        </authorList>
    </citation>
    <scope>NUCLEOTIDE SEQUENCE [LARGE SCALE GENOMIC DNA]</scope>
    <source>
        <strain evidence="2 3">CGMCC 4.4663</strain>
    </source>
</reference>
<proteinExistence type="predicted"/>
<feature type="domain" description="HTH cro/C1-type" evidence="1">
    <location>
        <begin position="16"/>
        <end position="71"/>
    </location>
</feature>
<gene>
    <name evidence="2" type="ORF">BLA60_17570</name>
</gene>
<dbReference type="InterPro" id="IPR043917">
    <property type="entry name" value="DUF5753"/>
</dbReference>
<dbReference type="GO" id="GO:0003677">
    <property type="term" value="F:DNA binding"/>
    <property type="evidence" value="ECO:0007669"/>
    <property type="project" value="InterPro"/>
</dbReference>
<comment type="caution">
    <text evidence="2">The sequence shown here is derived from an EMBL/GenBank/DDBJ whole genome shotgun (WGS) entry which is preliminary data.</text>
</comment>
<dbReference type="InterPro" id="IPR010982">
    <property type="entry name" value="Lambda_DNA-bd_dom_sf"/>
</dbReference>
<dbReference type="RefSeq" id="WP_075133964.1">
    <property type="nucleotide sequence ID" value="NZ_MSIF01000007.1"/>
</dbReference>
<protein>
    <recommendedName>
        <fullName evidence="1">HTH cro/C1-type domain-containing protein</fullName>
    </recommendedName>
</protein>
<evidence type="ECO:0000259" key="1">
    <source>
        <dbReference type="PROSITE" id="PS50943"/>
    </source>
</evidence>
<evidence type="ECO:0000313" key="2">
    <source>
        <dbReference type="EMBL" id="OLF10243.1"/>
    </source>
</evidence>
<dbReference type="SMART" id="SM00530">
    <property type="entry name" value="HTH_XRE"/>
    <property type="match status" value="1"/>
</dbReference>
<dbReference type="OrthoDB" id="3687959at2"/>
<evidence type="ECO:0000313" key="3">
    <source>
        <dbReference type="Proteomes" id="UP000185696"/>
    </source>
</evidence>
<dbReference type="PROSITE" id="PS50943">
    <property type="entry name" value="HTH_CROC1"/>
    <property type="match status" value="1"/>
</dbReference>
<dbReference type="Pfam" id="PF19054">
    <property type="entry name" value="DUF5753"/>
    <property type="match status" value="1"/>
</dbReference>
<dbReference type="Gene3D" id="1.10.260.40">
    <property type="entry name" value="lambda repressor-like DNA-binding domains"/>
    <property type="match status" value="1"/>
</dbReference>
<dbReference type="InterPro" id="IPR001387">
    <property type="entry name" value="Cro/C1-type_HTH"/>
</dbReference>
<accession>A0A7Z0WLJ6</accession>
<dbReference type="Proteomes" id="UP000185696">
    <property type="component" value="Unassembled WGS sequence"/>
</dbReference>